<dbReference type="InterPro" id="IPR042465">
    <property type="entry name" value="XXLT1"/>
</dbReference>
<comment type="caution">
    <text evidence="5">The sequence shown here is derived from an EMBL/GenBank/DDBJ whole genome shotgun (WGS) entry which is preliminary data.</text>
</comment>
<dbReference type="SUPFAM" id="SSF54768">
    <property type="entry name" value="dsRNA-binding domain-like"/>
    <property type="match status" value="1"/>
</dbReference>
<name>A0A8J2S341_9CRUS</name>
<dbReference type="GO" id="GO:0006302">
    <property type="term" value="P:double-strand break repair"/>
    <property type="evidence" value="ECO:0007669"/>
    <property type="project" value="UniProtKB-ARBA"/>
</dbReference>
<dbReference type="GO" id="GO:0006310">
    <property type="term" value="P:DNA recombination"/>
    <property type="evidence" value="ECO:0007669"/>
    <property type="project" value="UniProtKB-ARBA"/>
</dbReference>
<accession>A0A8J2S341</accession>
<keyword evidence="3" id="KW-0234">DNA repair</keyword>
<dbReference type="Gene3D" id="3.30.390.80">
    <property type="entry name" value="DNA repair protein Rad52/59/22"/>
    <property type="match status" value="1"/>
</dbReference>
<reference evidence="5" key="1">
    <citation type="submission" date="2021-11" db="EMBL/GenBank/DDBJ databases">
        <authorList>
            <person name="Schell T."/>
        </authorList>
    </citation>
    <scope>NUCLEOTIDE SEQUENCE</scope>
    <source>
        <strain evidence="5">M5</strain>
    </source>
</reference>
<dbReference type="InterPro" id="IPR028920">
    <property type="entry name" value="Tox-ART-HYD1_dom"/>
</dbReference>
<dbReference type="InterPro" id="IPR042525">
    <property type="entry name" value="Rad52_Rad59_Rad22_sf"/>
</dbReference>
<dbReference type="AlphaFoldDB" id="A0A8J2S341"/>
<evidence type="ECO:0000256" key="1">
    <source>
        <dbReference type="ARBA" id="ARBA00006638"/>
    </source>
</evidence>
<dbReference type="Pfam" id="PF04098">
    <property type="entry name" value="Rad52_Rad22"/>
    <property type="match status" value="1"/>
</dbReference>
<organism evidence="5 6">
    <name type="scientific">Daphnia galeata</name>
    <dbReference type="NCBI Taxonomy" id="27404"/>
    <lineage>
        <taxon>Eukaryota</taxon>
        <taxon>Metazoa</taxon>
        <taxon>Ecdysozoa</taxon>
        <taxon>Arthropoda</taxon>
        <taxon>Crustacea</taxon>
        <taxon>Branchiopoda</taxon>
        <taxon>Diplostraca</taxon>
        <taxon>Cladocera</taxon>
        <taxon>Anomopoda</taxon>
        <taxon>Daphniidae</taxon>
        <taxon>Daphnia</taxon>
    </lineage>
</organism>
<evidence type="ECO:0000313" key="5">
    <source>
        <dbReference type="EMBL" id="CAH0113431.1"/>
    </source>
</evidence>
<evidence type="ECO:0000259" key="4">
    <source>
        <dbReference type="Pfam" id="PF15633"/>
    </source>
</evidence>
<dbReference type="PANTHER" id="PTHR46612:SF1">
    <property type="entry name" value="XYLOSIDE XYLOSYLTRANSFERASE 1"/>
    <property type="match status" value="1"/>
</dbReference>
<keyword evidence="6" id="KW-1185">Reference proteome</keyword>
<dbReference type="EMBL" id="CAKKLH010000339">
    <property type="protein sequence ID" value="CAH0113431.1"/>
    <property type="molecule type" value="Genomic_DNA"/>
</dbReference>
<evidence type="ECO:0000256" key="2">
    <source>
        <dbReference type="ARBA" id="ARBA00022763"/>
    </source>
</evidence>
<dbReference type="OrthoDB" id="411524at2759"/>
<evidence type="ECO:0000256" key="3">
    <source>
        <dbReference type="ARBA" id="ARBA00023204"/>
    </source>
</evidence>
<proteinExistence type="inferred from homology"/>
<keyword evidence="2" id="KW-0227">DNA damage</keyword>
<evidence type="ECO:0000313" key="6">
    <source>
        <dbReference type="Proteomes" id="UP000789390"/>
    </source>
</evidence>
<dbReference type="GO" id="GO:0140560">
    <property type="term" value="F:xylosyl alpha-1,3-xylosyltransferase activity"/>
    <property type="evidence" value="ECO:0007669"/>
    <property type="project" value="TreeGrafter"/>
</dbReference>
<feature type="domain" description="Tox-ART-HYD1" evidence="4">
    <location>
        <begin position="27"/>
        <end position="135"/>
    </location>
</feature>
<dbReference type="GO" id="GO:0005789">
    <property type="term" value="C:endoplasmic reticulum membrane"/>
    <property type="evidence" value="ECO:0007669"/>
    <property type="project" value="TreeGrafter"/>
</dbReference>
<dbReference type="InterPro" id="IPR029044">
    <property type="entry name" value="Nucleotide-diphossugar_trans"/>
</dbReference>
<dbReference type="Gene3D" id="3.90.550.10">
    <property type="entry name" value="Spore Coat Polysaccharide Biosynthesis Protein SpsA, Chain A"/>
    <property type="match status" value="1"/>
</dbReference>
<protein>
    <recommendedName>
        <fullName evidence="4">Tox-ART-HYD1 domain-containing protein</fullName>
    </recommendedName>
</protein>
<dbReference type="GO" id="GO:0016266">
    <property type="term" value="P:protein O-linked glycosylation via N-acetyl-galactosamine"/>
    <property type="evidence" value="ECO:0007669"/>
    <property type="project" value="TreeGrafter"/>
</dbReference>
<dbReference type="Proteomes" id="UP000789390">
    <property type="component" value="Unassembled WGS sequence"/>
</dbReference>
<sequence>MSFSFAMEPLDSSISTPDEIVAMPQYLYHYTSYINLQKILKDAKVYQSNVKNAYVNGPGVYLTSIAPEAGRNRIWWNNKGGRSNFSEIFLQLNPEAIQMECYLKFDTDRLRSNIKFINDKEQSGRDVWKFQGDILLQGTDSWYTFGFIDERGRVMAKLNSMHGKSGWRHSIQELVIESAQETKNGRYSVTANSIVRMELNDGTYHEDLGIGFAEGQPSIATILKTRAKENAIVNGLIRAAQYFGFQEDFGGTPRTPLKKDEGTPRTIEDDLIYQQIIKEPLSSKLVSLKAGITIHVGMILLFIGNDPHASANAKDTIMYILMYSSAPIHFHILSDSSSIHMVDTIMARVKHQANIRFAYTVETMDNVFDQLLDHLKSNVPHLKFDTVKDHIVTQMLPLILPWQYHHLNRLIFISKKIKFRSDIVELYEYFDRFEAKQAIGLTLVQDAKFASAFSVHRHLQSNSNLGLSHGWPGFNTELMLLNLKEMRQSSLLKRYLDLENQFPLITKYDFKSRQVLPQMDEWLTLVGAEKPELFFTLPCQWNVQPIMDSDAFEYCRNDIKAMAFDN</sequence>
<gene>
    <name evidence="5" type="ORF">DGAL_LOCUS17327</name>
</gene>
<dbReference type="InterPro" id="IPR041247">
    <property type="entry name" value="Rad52_fam"/>
</dbReference>
<dbReference type="Pfam" id="PF15633">
    <property type="entry name" value="Tox-ART-HYD1"/>
    <property type="match status" value="1"/>
</dbReference>
<comment type="similarity">
    <text evidence="1">Belongs to the RAD52 family.</text>
</comment>
<dbReference type="PANTHER" id="PTHR46612">
    <property type="entry name" value="XYLOSIDE XYLOSYLTRANSFERASE 1"/>
    <property type="match status" value="1"/>
</dbReference>
<dbReference type="SUPFAM" id="SSF53448">
    <property type="entry name" value="Nucleotide-diphospho-sugar transferases"/>
    <property type="match status" value="1"/>
</dbReference>